<accession>A0AAW4NRP1</accession>
<feature type="chain" id="PRO_5043610502" evidence="1">
    <location>
        <begin position="22"/>
        <end position="392"/>
    </location>
</feature>
<evidence type="ECO:0000313" key="2">
    <source>
        <dbReference type="EMBL" id="MBW4866055.1"/>
    </source>
</evidence>
<protein>
    <submittedName>
        <fullName evidence="2">DUF4861 domain-containing protein</fullName>
    </submittedName>
</protein>
<evidence type="ECO:0000313" key="3">
    <source>
        <dbReference type="Proteomes" id="UP001196873"/>
    </source>
</evidence>
<dbReference type="Gene3D" id="2.60.40.1180">
    <property type="entry name" value="Golgi alpha-mannosidase II"/>
    <property type="match status" value="1"/>
</dbReference>
<reference evidence="2" key="1">
    <citation type="submission" date="2021-07" db="EMBL/GenBank/DDBJ databases">
        <title>Genomic diversity and antimicrobial resistance of Prevotella spp. isolated from chronic lung disease airways.</title>
        <authorList>
            <person name="Webb K.A."/>
            <person name="Olagoke O.S."/>
            <person name="Baird T."/>
            <person name="Neill J."/>
            <person name="Pham A."/>
            <person name="Wells T.J."/>
            <person name="Ramsay K.A."/>
            <person name="Bell S.C."/>
            <person name="Sarovich D.S."/>
            <person name="Price E.P."/>
        </authorList>
    </citation>
    <scope>NUCLEOTIDE SEQUENCE</scope>
    <source>
        <strain evidence="2">SCHI0047.S.3</strain>
    </source>
</reference>
<dbReference type="Pfam" id="PF16153">
    <property type="entry name" value="DUF4861"/>
    <property type="match status" value="1"/>
</dbReference>
<dbReference type="InterPro" id="IPR032342">
    <property type="entry name" value="DUF4861"/>
</dbReference>
<name>A0AAW4NRP1_9BACT</name>
<dbReference type="EMBL" id="JAHXRF010000012">
    <property type="protein sequence ID" value="MBW4866055.1"/>
    <property type="molecule type" value="Genomic_DNA"/>
</dbReference>
<dbReference type="InterPro" id="IPR011013">
    <property type="entry name" value="Gal_mutarotase_sf_dom"/>
</dbReference>
<dbReference type="Proteomes" id="UP001196873">
    <property type="component" value="Unassembled WGS sequence"/>
</dbReference>
<dbReference type="SUPFAM" id="SSF74650">
    <property type="entry name" value="Galactose mutarotase-like"/>
    <property type="match status" value="1"/>
</dbReference>
<gene>
    <name evidence="2" type="ORF">KZY68_08550</name>
</gene>
<proteinExistence type="predicted"/>
<feature type="signal peptide" evidence="1">
    <location>
        <begin position="1"/>
        <end position="21"/>
    </location>
</feature>
<dbReference type="AlphaFoldDB" id="A0AAW4NRP1"/>
<dbReference type="InterPro" id="IPR013780">
    <property type="entry name" value="Glyco_hydro_b"/>
</dbReference>
<keyword evidence="1" id="KW-0732">Signal</keyword>
<dbReference type="GO" id="GO:0030246">
    <property type="term" value="F:carbohydrate binding"/>
    <property type="evidence" value="ECO:0007669"/>
    <property type="project" value="InterPro"/>
</dbReference>
<dbReference type="RefSeq" id="WP_007134708.1">
    <property type="nucleotide sequence ID" value="NZ_CABKPN010000001.1"/>
</dbReference>
<comment type="caution">
    <text evidence="2">The sequence shown here is derived from an EMBL/GenBank/DDBJ whole genome shotgun (WGS) entry which is preliminary data.</text>
</comment>
<dbReference type="GO" id="GO:0005975">
    <property type="term" value="P:carbohydrate metabolic process"/>
    <property type="evidence" value="ECO:0007669"/>
    <property type="project" value="InterPro"/>
</dbReference>
<organism evidence="2 3">
    <name type="scientific">Segatella salivae</name>
    <dbReference type="NCBI Taxonomy" id="228604"/>
    <lineage>
        <taxon>Bacteria</taxon>
        <taxon>Pseudomonadati</taxon>
        <taxon>Bacteroidota</taxon>
        <taxon>Bacteroidia</taxon>
        <taxon>Bacteroidales</taxon>
        <taxon>Prevotellaceae</taxon>
        <taxon>Segatella</taxon>
    </lineage>
</organism>
<evidence type="ECO:0000256" key="1">
    <source>
        <dbReference type="SAM" id="SignalP"/>
    </source>
</evidence>
<dbReference type="GO" id="GO:0003824">
    <property type="term" value="F:catalytic activity"/>
    <property type="evidence" value="ECO:0007669"/>
    <property type="project" value="InterPro"/>
</dbReference>
<sequence>MKSIKITSLLFLLFSLCTAQAKDIYVTITNPLAHERHQLVDLSVDTISAKMNVKATSPLRVLNAARLEQPCQLTYDGKLIFEVNIPPSGQMTYVIESKQPATTRTWVYGKQYKIRKDDIAWENDRCGFRVYGPALQKTGERSFGIDVWTKNTPELVLQRRYTADYQGNLKEDSLQKAGKRDEAAGIDRHTSFHLDHGTGMDAYGVGPTLGCGTPAIMRQDKLIFPYCYHDFKILDNGPLRFTLLLNFAPNADGVIEHRLISLDKATHFNRMTVWYDQLNTPETLATGLVLRGENKLKIDKDFIAYADPTDNQKAWGSTIFVGLLYPNGVDETGKFETINHALGLKKNYHGEPFTYYFGSAWSAYDMPTFAHWTLECQESLDNLKHPLILTIR</sequence>